<comment type="caution">
    <text evidence="1">The sequence shown here is derived from an EMBL/GenBank/DDBJ whole genome shotgun (WGS) entry which is preliminary data.</text>
</comment>
<reference evidence="1" key="2">
    <citation type="submission" date="2020-09" db="EMBL/GenBank/DDBJ databases">
        <authorList>
            <person name="Sun Q."/>
            <person name="Zhou Y."/>
        </authorList>
    </citation>
    <scope>NUCLEOTIDE SEQUENCE</scope>
    <source>
        <strain evidence="1">CGMCC 1.15085</strain>
    </source>
</reference>
<dbReference type="EMBL" id="BMHI01000004">
    <property type="protein sequence ID" value="GGB36203.1"/>
    <property type="molecule type" value="Genomic_DNA"/>
</dbReference>
<gene>
    <name evidence="1" type="ORF">GCM10011492_28680</name>
</gene>
<proteinExistence type="predicted"/>
<dbReference type="Gene3D" id="2.30.110.10">
    <property type="entry name" value="Electron Transport, Fmn-binding Protein, Chain A"/>
    <property type="match status" value="1"/>
</dbReference>
<keyword evidence="2" id="KW-1185">Reference proteome</keyword>
<name>A0A916TA93_9MICO</name>
<organism evidence="1 2">
    <name type="scientific">Flexivirga endophytica</name>
    <dbReference type="NCBI Taxonomy" id="1849103"/>
    <lineage>
        <taxon>Bacteria</taxon>
        <taxon>Bacillati</taxon>
        <taxon>Actinomycetota</taxon>
        <taxon>Actinomycetes</taxon>
        <taxon>Micrococcales</taxon>
        <taxon>Dermacoccaceae</taxon>
        <taxon>Flexivirga</taxon>
    </lineage>
</organism>
<evidence type="ECO:0000313" key="2">
    <source>
        <dbReference type="Proteomes" id="UP000636793"/>
    </source>
</evidence>
<sequence>MPRLLKHTLNRLTIRLALVGIGPFSLIEHAGRKSGRTYRTPVILAAVSDGFVAELTYGDQVDWYRNVVAAGGCTVLHHRRQYRIDRIEECDPQCGRAAYPVPARTVLKLLHRTEFRLLRTADAPRE</sequence>
<accession>A0A916TA93</accession>
<dbReference type="AlphaFoldDB" id="A0A916TA93"/>
<reference evidence="1" key="1">
    <citation type="journal article" date="2014" name="Int. J. Syst. Evol. Microbiol.">
        <title>Complete genome sequence of Corynebacterium casei LMG S-19264T (=DSM 44701T), isolated from a smear-ripened cheese.</title>
        <authorList>
            <consortium name="US DOE Joint Genome Institute (JGI-PGF)"/>
            <person name="Walter F."/>
            <person name="Albersmeier A."/>
            <person name="Kalinowski J."/>
            <person name="Ruckert C."/>
        </authorList>
    </citation>
    <scope>NUCLEOTIDE SEQUENCE</scope>
    <source>
        <strain evidence="1">CGMCC 1.15085</strain>
    </source>
</reference>
<dbReference type="Proteomes" id="UP000636793">
    <property type="component" value="Unassembled WGS sequence"/>
</dbReference>
<dbReference type="InterPro" id="IPR012349">
    <property type="entry name" value="Split_barrel_FMN-bd"/>
</dbReference>
<evidence type="ECO:0000313" key="1">
    <source>
        <dbReference type="EMBL" id="GGB36203.1"/>
    </source>
</evidence>
<protein>
    <submittedName>
        <fullName evidence="1">Nitroreductase</fullName>
    </submittedName>
</protein>